<dbReference type="Gene3D" id="3.40.50.1220">
    <property type="entry name" value="TPP-binding domain"/>
    <property type="match status" value="1"/>
</dbReference>
<dbReference type="Pfam" id="PF02146">
    <property type="entry name" value="SIR2"/>
    <property type="match status" value="1"/>
</dbReference>
<dbReference type="GO" id="GO:0070403">
    <property type="term" value="F:NAD+ binding"/>
    <property type="evidence" value="ECO:0007669"/>
    <property type="project" value="InterPro"/>
</dbReference>
<feature type="domain" description="Deacetylase sirtuin-type" evidence="5">
    <location>
        <begin position="45"/>
        <end position="356"/>
    </location>
</feature>
<evidence type="ECO:0000256" key="4">
    <source>
        <dbReference type="PROSITE-ProRule" id="PRU00236"/>
    </source>
</evidence>
<keyword evidence="7" id="KW-1185">Reference proteome</keyword>
<dbReference type="InterPro" id="IPR029035">
    <property type="entry name" value="DHS-like_NAD/FAD-binding_dom"/>
</dbReference>
<dbReference type="InterPro" id="IPR026590">
    <property type="entry name" value="Ssirtuin_cat_dom"/>
</dbReference>
<evidence type="ECO:0000259" key="5">
    <source>
        <dbReference type="PROSITE" id="PS50305"/>
    </source>
</evidence>
<dbReference type="Gene3D" id="3.30.1600.10">
    <property type="entry name" value="SIR2/SIRT2 'Small Domain"/>
    <property type="match status" value="1"/>
</dbReference>
<feature type="binding site" evidence="4">
    <location>
        <position position="200"/>
    </location>
    <ligand>
        <name>Zn(2+)</name>
        <dbReference type="ChEBI" id="CHEBI:29105"/>
    </ligand>
</feature>
<sequence>MRVLCVVGENISHDLTDNLRPSKRRRTAGRTVELLDLMKPDGELTAEDRHQMDRLLAVLQSKKKIVAVVGAGISVSAGVPSFGSPTGLFRNIEKEYNIKGPRAFLFDASVYKHHETTQSFHAMVRQLFAITQKVKPTPFHRLLAALARDKRLLRLYSQNIDCIDTSMQPLATQIPLKAKGPWPATIQLHGSLGKMFCTKCDCLEPFDPKLFEESGVPLCRSCEAADNARTTRDGKRSHGVGRLRPRIVLYNEESPDVEAIGKVSAADLKTCPDAVLVVGTALKIPGTRRLVQEMCKATRKRENGITIWINTQSAPKSAGLRDCWDIVVKADCDKIAHMADFLDYDASVDDDHVSSE</sequence>
<accession>A0A8H4SXU4</accession>
<dbReference type="PANTHER" id="PTHR11085:SF15">
    <property type="entry name" value="NAD-DEPENDENT HISTONE DEACETYLASE HST4"/>
    <property type="match status" value="1"/>
</dbReference>
<dbReference type="GO" id="GO:0031934">
    <property type="term" value="C:mating-type region heterochromatin"/>
    <property type="evidence" value="ECO:0007669"/>
    <property type="project" value="TreeGrafter"/>
</dbReference>
<feature type="binding site" evidence="4">
    <location>
        <position position="197"/>
    </location>
    <ligand>
        <name>Zn(2+)</name>
        <dbReference type="ChEBI" id="CHEBI:29105"/>
    </ligand>
</feature>
<comment type="similarity">
    <text evidence="1">Belongs to the sirtuin family. Class I subfamily.</text>
</comment>
<dbReference type="InterPro" id="IPR050134">
    <property type="entry name" value="NAD-dep_sirtuin_deacylases"/>
</dbReference>
<keyword evidence="3" id="KW-0520">NAD</keyword>
<dbReference type="PROSITE" id="PS50305">
    <property type="entry name" value="SIRTUIN"/>
    <property type="match status" value="1"/>
</dbReference>
<keyword evidence="4" id="KW-0862">Zinc</keyword>
<proteinExistence type="inferred from homology"/>
<reference evidence="6" key="1">
    <citation type="journal article" date="2020" name="BMC Genomics">
        <title>Correction to: Identification and distribution of gene clusters required for synthesis of sphingolipid metabolism inhibitors in diverse species of the filamentous fungus Fusarium.</title>
        <authorList>
            <person name="Kim H.S."/>
            <person name="Lohmar J.M."/>
            <person name="Busman M."/>
            <person name="Brown D.W."/>
            <person name="Naumann T.A."/>
            <person name="Divon H.H."/>
            <person name="Lysoe E."/>
            <person name="Uhlig S."/>
            <person name="Proctor R.H."/>
        </authorList>
    </citation>
    <scope>NUCLEOTIDE SEQUENCE</scope>
    <source>
        <strain evidence="6">NRRL 20472</strain>
    </source>
</reference>
<comment type="caution">
    <text evidence="6">The sequence shown here is derived from an EMBL/GenBank/DDBJ whole genome shotgun (WGS) entry which is preliminary data.</text>
</comment>
<protein>
    <recommendedName>
        <fullName evidence="5">Deacetylase sirtuin-type domain-containing protein</fullName>
    </recommendedName>
</protein>
<feature type="binding site" evidence="4">
    <location>
        <position position="219"/>
    </location>
    <ligand>
        <name>Zn(2+)</name>
        <dbReference type="ChEBI" id="CHEBI:29105"/>
    </ligand>
</feature>
<dbReference type="GO" id="GO:0046872">
    <property type="term" value="F:metal ion binding"/>
    <property type="evidence" value="ECO:0007669"/>
    <property type="project" value="UniProtKB-KW"/>
</dbReference>
<keyword evidence="2" id="KW-0808">Transferase</keyword>
<reference evidence="6" key="2">
    <citation type="submission" date="2020-05" db="EMBL/GenBank/DDBJ databases">
        <authorList>
            <person name="Kim H.-S."/>
            <person name="Proctor R.H."/>
            <person name="Brown D.W."/>
        </authorList>
    </citation>
    <scope>NUCLEOTIDE SEQUENCE</scope>
    <source>
        <strain evidence="6">NRRL 20472</strain>
    </source>
</reference>
<dbReference type="InterPro" id="IPR026591">
    <property type="entry name" value="Sirtuin_cat_small_dom_sf"/>
</dbReference>
<evidence type="ECO:0000313" key="6">
    <source>
        <dbReference type="EMBL" id="KAF4947590.1"/>
    </source>
</evidence>
<dbReference type="EMBL" id="JABEXW010001098">
    <property type="protein sequence ID" value="KAF4947590.1"/>
    <property type="molecule type" value="Genomic_DNA"/>
</dbReference>
<dbReference type="GO" id="GO:0006282">
    <property type="term" value="P:regulation of DNA repair"/>
    <property type="evidence" value="ECO:0007669"/>
    <property type="project" value="TreeGrafter"/>
</dbReference>
<gene>
    <name evidence="6" type="ORF">FSARC_13935</name>
</gene>
<evidence type="ECO:0000256" key="3">
    <source>
        <dbReference type="ARBA" id="ARBA00023027"/>
    </source>
</evidence>
<evidence type="ECO:0000256" key="2">
    <source>
        <dbReference type="ARBA" id="ARBA00022679"/>
    </source>
</evidence>
<keyword evidence="4" id="KW-0479">Metal-binding</keyword>
<dbReference type="GO" id="GO:0005634">
    <property type="term" value="C:nucleus"/>
    <property type="evidence" value="ECO:0007669"/>
    <property type="project" value="TreeGrafter"/>
</dbReference>
<dbReference type="Proteomes" id="UP000622797">
    <property type="component" value="Unassembled WGS sequence"/>
</dbReference>
<dbReference type="InterPro" id="IPR003000">
    <property type="entry name" value="Sirtuin"/>
</dbReference>
<feature type="active site" description="Proton acceptor" evidence="4">
    <location>
        <position position="189"/>
    </location>
</feature>
<dbReference type="SUPFAM" id="SSF52467">
    <property type="entry name" value="DHS-like NAD/FAD-binding domain"/>
    <property type="match status" value="1"/>
</dbReference>
<dbReference type="GO" id="GO:1990414">
    <property type="term" value="P:replication-born double-strand break repair via sister chromatid exchange"/>
    <property type="evidence" value="ECO:0007669"/>
    <property type="project" value="TreeGrafter"/>
</dbReference>
<dbReference type="GO" id="GO:0031508">
    <property type="term" value="P:pericentric heterochromatin formation"/>
    <property type="evidence" value="ECO:0007669"/>
    <property type="project" value="TreeGrafter"/>
</dbReference>
<dbReference type="PANTHER" id="PTHR11085">
    <property type="entry name" value="NAD-DEPENDENT PROTEIN DEACYLASE SIRTUIN-5, MITOCHONDRIAL-RELATED"/>
    <property type="match status" value="1"/>
</dbReference>
<name>A0A8H4SXU4_9HYPO</name>
<evidence type="ECO:0000256" key="1">
    <source>
        <dbReference type="ARBA" id="ARBA00006924"/>
    </source>
</evidence>
<dbReference type="GO" id="GO:0017136">
    <property type="term" value="F:histone deacetylase activity, NAD-dependent"/>
    <property type="evidence" value="ECO:0007669"/>
    <property type="project" value="TreeGrafter"/>
</dbReference>
<dbReference type="OrthoDB" id="2919105at2759"/>
<dbReference type="GO" id="GO:0000122">
    <property type="term" value="P:negative regulation of transcription by RNA polymerase II"/>
    <property type="evidence" value="ECO:0007669"/>
    <property type="project" value="TreeGrafter"/>
</dbReference>
<organism evidence="6 7">
    <name type="scientific">Fusarium sarcochroum</name>
    <dbReference type="NCBI Taxonomy" id="1208366"/>
    <lineage>
        <taxon>Eukaryota</taxon>
        <taxon>Fungi</taxon>
        <taxon>Dikarya</taxon>
        <taxon>Ascomycota</taxon>
        <taxon>Pezizomycotina</taxon>
        <taxon>Sordariomycetes</taxon>
        <taxon>Hypocreomycetidae</taxon>
        <taxon>Hypocreales</taxon>
        <taxon>Nectriaceae</taxon>
        <taxon>Fusarium</taxon>
        <taxon>Fusarium lateritium species complex</taxon>
    </lineage>
</organism>
<feature type="binding site" evidence="4">
    <location>
        <position position="222"/>
    </location>
    <ligand>
        <name>Zn(2+)</name>
        <dbReference type="ChEBI" id="CHEBI:29105"/>
    </ligand>
</feature>
<dbReference type="AlphaFoldDB" id="A0A8H4SXU4"/>
<evidence type="ECO:0000313" key="7">
    <source>
        <dbReference type="Proteomes" id="UP000622797"/>
    </source>
</evidence>